<evidence type="ECO:0000256" key="8">
    <source>
        <dbReference type="RuleBase" id="RU000688"/>
    </source>
</evidence>
<dbReference type="PRINTS" id="PR00237">
    <property type="entry name" value="GPCRRHODOPSN"/>
</dbReference>
<reference evidence="11" key="1">
    <citation type="submission" date="2012-09" db="EMBL/GenBank/DDBJ databases">
        <authorList>
            <person name="Martin A.A."/>
        </authorList>
    </citation>
    <scope>NUCLEOTIDE SEQUENCE</scope>
</reference>
<reference evidence="12" key="2">
    <citation type="submission" date="2017-02" db="UniProtKB">
        <authorList>
            <consortium name="WormBaseParasite"/>
        </authorList>
    </citation>
    <scope>IDENTIFICATION</scope>
</reference>
<dbReference type="GO" id="GO:0016020">
    <property type="term" value="C:membrane"/>
    <property type="evidence" value="ECO:0007669"/>
    <property type="project" value="UniProtKB-SubCell"/>
</dbReference>
<comment type="subcellular location">
    <subcellularLocation>
        <location evidence="1">Membrane</location>
        <topology evidence="1">Multi-pass membrane protein</topology>
    </subcellularLocation>
</comment>
<feature type="transmembrane region" description="Helical" evidence="9">
    <location>
        <begin position="109"/>
        <end position="134"/>
    </location>
</feature>
<evidence type="ECO:0000256" key="4">
    <source>
        <dbReference type="ARBA" id="ARBA00023040"/>
    </source>
</evidence>
<dbReference type="AlphaFoldDB" id="A0A0K0D1F1"/>
<evidence type="ECO:0000313" key="11">
    <source>
        <dbReference type="Proteomes" id="UP000035642"/>
    </source>
</evidence>
<protein>
    <submittedName>
        <fullName evidence="12">G_PROTEIN_RECEP_F1_2 domain-containing protein</fullName>
    </submittedName>
</protein>
<evidence type="ECO:0000256" key="2">
    <source>
        <dbReference type="ARBA" id="ARBA00022692"/>
    </source>
</evidence>
<keyword evidence="7 8" id="KW-0807">Transducer</keyword>
<dbReference type="InterPro" id="IPR017452">
    <property type="entry name" value="GPCR_Rhodpsn_7TM"/>
</dbReference>
<dbReference type="InterPro" id="IPR000276">
    <property type="entry name" value="GPCR_Rhodpsn"/>
</dbReference>
<name>A0A0K0D1F1_ANGCA</name>
<accession>A0A0K0D1F1</accession>
<dbReference type="WBParaSite" id="ACAC_0000389601-mRNA-1">
    <property type="protein sequence ID" value="ACAC_0000389601-mRNA-1"/>
    <property type="gene ID" value="ACAC_0000389601"/>
</dbReference>
<comment type="similarity">
    <text evidence="8">Belongs to the G-protein coupled receptor 1 family.</text>
</comment>
<evidence type="ECO:0000259" key="10">
    <source>
        <dbReference type="PROSITE" id="PS50262"/>
    </source>
</evidence>
<organism evidence="11 12">
    <name type="scientific">Angiostrongylus cantonensis</name>
    <name type="common">Rat lungworm</name>
    <dbReference type="NCBI Taxonomy" id="6313"/>
    <lineage>
        <taxon>Eukaryota</taxon>
        <taxon>Metazoa</taxon>
        <taxon>Ecdysozoa</taxon>
        <taxon>Nematoda</taxon>
        <taxon>Chromadorea</taxon>
        <taxon>Rhabditida</taxon>
        <taxon>Rhabditina</taxon>
        <taxon>Rhabditomorpha</taxon>
        <taxon>Strongyloidea</taxon>
        <taxon>Metastrongylidae</taxon>
        <taxon>Angiostrongylus</taxon>
    </lineage>
</organism>
<keyword evidence="11" id="KW-1185">Reference proteome</keyword>
<dbReference type="PROSITE" id="PS50262">
    <property type="entry name" value="G_PROTEIN_RECEP_F1_2"/>
    <property type="match status" value="1"/>
</dbReference>
<keyword evidence="5 9" id="KW-0472">Membrane</keyword>
<keyword evidence="2 8" id="KW-0812">Transmembrane</keyword>
<evidence type="ECO:0000256" key="6">
    <source>
        <dbReference type="ARBA" id="ARBA00023170"/>
    </source>
</evidence>
<sequence length="135" mass="15268">MNVLRSGKLPGKVRSLPIRGLLGHISPSDRLRVYISALAIVDLTVLMVLLIRTIYLTLPHLMLDTNSCRAMFVIEQTVKLASLTLLSCISIERYVAIRKPFCSQVRKRFIQLTPIIALLLFAAFVMAIFAQVYFF</sequence>
<evidence type="ECO:0000313" key="12">
    <source>
        <dbReference type="WBParaSite" id="ACAC_0000389601-mRNA-1"/>
    </source>
</evidence>
<dbReference type="GO" id="GO:0004930">
    <property type="term" value="F:G protein-coupled receptor activity"/>
    <property type="evidence" value="ECO:0007669"/>
    <property type="project" value="UniProtKB-KW"/>
</dbReference>
<evidence type="ECO:0000256" key="3">
    <source>
        <dbReference type="ARBA" id="ARBA00022989"/>
    </source>
</evidence>
<evidence type="ECO:0000256" key="7">
    <source>
        <dbReference type="ARBA" id="ARBA00023224"/>
    </source>
</evidence>
<keyword evidence="3 9" id="KW-1133">Transmembrane helix</keyword>
<dbReference type="SUPFAM" id="SSF81321">
    <property type="entry name" value="Family A G protein-coupled receptor-like"/>
    <property type="match status" value="1"/>
</dbReference>
<dbReference type="STRING" id="6313.A0A0K0D1F1"/>
<evidence type="ECO:0000256" key="5">
    <source>
        <dbReference type="ARBA" id="ARBA00023136"/>
    </source>
</evidence>
<dbReference type="Gene3D" id="1.20.1070.10">
    <property type="entry name" value="Rhodopsin 7-helix transmembrane proteins"/>
    <property type="match status" value="1"/>
</dbReference>
<dbReference type="PANTHER" id="PTHR24243">
    <property type="entry name" value="G-PROTEIN COUPLED RECEPTOR"/>
    <property type="match status" value="1"/>
</dbReference>
<feature type="transmembrane region" description="Helical" evidence="9">
    <location>
        <begin position="78"/>
        <end position="97"/>
    </location>
</feature>
<keyword evidence="6 8" id="KW-0675">Receptor</keyword>
<dbReference type="PROSITE" id="PS00237">
    <property type="entry name" value="G_PROTEIN_RECEP_F1_1"/>
    <property type="match status" value="1"/>
</dbReference>
<evidence type="ECO:0000256" key="9">
    <source>
        <dbReference type="SAM" id="Phobius"/>
    </source>
</evidence>
<evidence type="ECO:0000256" key="1">
    <source>
        <dbReference type="ARBA" id="ARBA00004141"/>
    </source>
</evidence>
<dbReference type="Pfam" id="PF00001">
    <property type="entry name" value="7tm_1"/>
    <property type="match status" value="1"/>
</dbReference>
<keyword evidence="4 8" id="KW-0297">G-protein coupled receptor</keyword>
<feature type="transmembrane region" description="Helical" evidence="9">
    <location>
        <begin position="33"/>
        <end position="58"/>
    </location>
</feature>
<dbReference type="Proteomes" id="UP000035642">
    <property type="component" value="Unassembled WGS sequence"/>
</dbReference>
<feature type="domain" description="G-protein coupled receptors family 1 profile" evidence="10">
    <location>
        <begin position="1"/>
        <end position="135"/>
    </location>
</feature>
<dbReference type="PANTHER" id="PTHR24243:SF208">
    <property type="entry name" value="PYROKININ-1 RECEPTOR"/>
    <property type="match status" value="1"/>
</dbReference>
<proteinExistence type="inferred from homology"/>